<keyword evidence="4 5" id="KW-0411">Iron-sulfur</keyword>
<dbReference type="InterPro" id="IPR058240">
    <property type="entry name" value="rSAM_sf"/>
</dbReference>
<dbReference type="PANTHER" id="PTHR43075:SF1">
    <property type="entry name" value="FORMATE LYASE ACTIVATING ENZYME, PUTATIVE (AFU_ORTHOLOGUE AFUA_2G15630)-RELATED"/>
    <property type="match status" value="1"/>
</dbReference>
<keyword evidence="7" id="KW-1185">Reference proteome</keyword>
<dbReference type="GO" id="GO:0051536">
    <property type="term" value="F:iron-sulfur cluster binding"/>
    <property type="evidence" value="ECO:0007669"/>
    <property type="project" value="UniProtKB-KW"/>
</dbReference>
<dbReference type="SFLD" id="SFLDS00029">
    <property type="entry name" value="Radical_SAM"/>
    <property type="match status" value="1"/>
</dbReference>
<evidence type="ECO:0000256" key="4">
    <source>
        <dbReference type="ARBA" id="ARBA00023014"/>
    </source>
</evidence>
<dbReference type="InterPro" id="IPR013785">
    <property type="entry name" value="Aldolase_TIM"/>
</dbReference>
<comment type="cofactor">
    <cofactor evidence="5">
        <name>[4Fe-4S] cluster</name>
        <dbReference type="ChEBI" id="CHEBI:49883"/>
    </cofactor>
    <text evidence="5">Binds 1 [4Fe-4S] cluster. The cluster is coordinated with 3 cysteines and an exchangeable S-adenosyl-L-methionine.</text>
</comment>
<feature type="binding site" evidence="5">
    <location>
        <position position="65"/>
    </location>
    <ligand>
        <name>[4Fe-4S] cluster</name>
        <dbReference type="ChEBI" id="CHEBI:49883"/>
        <note>4Fe-4S-S-AdoMet</note>
    </ligand>
</feature>
<sequence>MLDLGICTVCPWQCGVNRLAGETGACGAGALPKVALVSLHQWEEPCFVGEHGAGTVFFSYCNLHCVFCQNHEISQAGVGEEILIARLAEIFLEQQNRGAQSLDLVSPTQYVPQIIEALDIAKASGLCLPVVYNSNGYENVQTLESLAGYVDVFLPDLKYKDIAAAQKYSQAADYFSVASKAIKKMVELVGPPAFDAQGMMKRGVLVRHLIIPGQMKDSKALLDWLWNTFGDRIYLSLMNQFTPLYEVHAYKEINRKLTTYEYDQVVDHALNLGIKQCFIQEGKTSSVDFVPVFNGRGVLTADTE</sequence>
<reference evidence="6 7" key="1">
    <citation type="submission" date="2016-10" db="EMBL/GenBank/DDBJ databases">
        <authorList>
            <person name="de Groot N.N."/>
        </authorList>
    </citation>
    <scope>NUCLEOTIDE SEQUENCE [LARGE SCALE GENOMIC DNA]</scope>
    <source>
        <strain evidence="6 7">DSM 2179</strain>
    </source>
</reference>
<keyword evidence="1 5" id="KW-0949">S-adenosyl-L-methionine</keyword>
<evidence type="ECO:0000256" key="1">
    <source>
        <dbReference type="ARBA" id="ARBA00022691"/>
    </source>
</evidence>
<organism evidence="6 7">
    <name type="scientific">Propionispira arboris</name>
    <dbReference type="NCBI Taxonomy" id="84035"/>
    <lineage>
        <taxon>Bacteria</taxon>
        <taxon>Bacillati</taxon>
        <taxon>Bacillota</taxon>
        <taxon>Negativicutes</taxon>
        <taxon>Selenomonadales</taxon>
        <taxon>Selenomonadaceae</taxon>
        <taxon>Propionispira</taxon>
    </lineage>
</organism>
<keyword evidence="3 5" id="KW-0408">Iron</keyword>
<dbReference type="InterPro" id="IPR016431">
    <property type="entry name" value="Pyrv-formate_lyase-activ_prd"/>
</dbReference>
<dbReference type="PANTHER" id="PTHR43075">
    <property type="entry name" value="FORMATE LYASE ACTIVATING ENZYME, PUTATIVE (AFU_ORTHOLOGUE AFUA_2G15630)-RELATED"/>
    <property type="match status" value="1"/>
</dbReference>
<feature type="binding site" evidence="5">
    <location>
        <position position="68"/>
    </location>
    <ligand>
        <name>[4Fe-4S] cluster</name>
        <dbReference type="ChEBI" id="CHEBI:49883"/>
        <note>4Fe-4S-S-AdoMet</note>
    </ligand>
</feature>
<dbReference type="SUPFAM" id="SSF102114">
    <property type="entry name" value="Radical SAM enzymes"/>
    <property type="match status" value="1"/>
</dbReference>
<dbReference type="GO" id="GO:0046872">
    <property type="term" value="F:metal ion binding"/>
    <property type="evidence" value="ECO:0007669"/>
    <property type="project" value="UniProtKB-KW"/>
</dbReference>
<dbReference type="PIRSF" id="PIRSF004869">
    <property type="entry name" value="PflX_prd"/>
    <property type="match status" value="1"/>
</dbReference>
<feature type="binding site" evidence="5">
    <location>
        <position position="61"/>
    </location>
    <ligand>
        <name>[4Fe-4S] cluster</name>
        <dbReference type="ChEBI" id="CHEBI:49883"/>
        <note>4Fe-4S-S-AdoMet</note>
    </ligand>
</feature>
<evidence type="ECO:0000256" key="5">
    <source>
        <dbReference type="PIRSR" id="PIRSR004869-50"/>
    </source>
</evidence>
<keyword evidence="6" id="KW-0670">Pyruvate</keyword>
<protein>
    <submittedName>
        <fullName evidence="6">Putative pyruvate formate lyase activating enzyme</fullName>
    </submittedName>
</protein>
<evidence type="ECO:0000313" key="7">
    <source>
        <dbReference type="Proteomes" id="UP000199662"/>
    </source>
</evidence>
<proteinExistence type="predicted"/>
<dbReference type="SFLD" id="SFLDG01099">
    <property type="entry name" value="Uncharacterised_Radical_SAM_Su"/>
    <property type="match status" value="1"/>
</dbReference>
<dbReference type="Proteomes" id="UP000199662">
    <property type="component" value="Unassembled WGS sequence"/>
</dbReference>
<gene>
    <name evidence="6" type="ORF">SAMN05660742_12453</name>
</gene>
<dbReference type="RefSeq" id="WP_091835186.1">
    <property type="nucleotide sequence ID" value="NZ_FNZK01000024.1"/>
</dbReference>
<dbReference type="InterPro" id="IPR040085">
    <property type="entry name" value="MJ0674-like"/>
</dbReference>
<evidence type="ECO:0000256" key="2">
    <source>
        <dbReference type="ARBA" id="ARBA00022723"/>
    </source>
</evidence>
<dbReference type="EMBL" id="FNZK01000024">
    <property type="protein sequence ID" value="SEJ92288.1"/>
    <property type="molecule type" value="Genomic_DNA"/>
</dbReference>
<keyword evidence="6" id="KW-0456">Lyase</keyword>
<name>A0A1H7CRJ2_9FIRM</name>
<dbReference type="Gene3D" id="3.20.20.70">
    <property type="entry name" value="Aldolase class I"/>
    <property type="match status" value="1"/>
</dbReference>
<dbReference type="AlphaFoldDB" id="A0A1H7CRJ2"/>
<dbReference type="GO" id="GO:0016829">
    <property type="term" value="F:lyase activity"/>
    <property type="evidence" value="ECO:0007669"/>
    <property type="project" value="UniProtKB-KW"/>
</dbReference>
<dbReference type="CDD" id="cd01335">
    <property type="entry name" value="Radical_SAM"/>
    <property type="match status" value="1"/>
</dbReference>
<evidence type="ECO:0000313" key="6">
    <source>
        <dbReference type="EMBL" id="SEJ92288.1"/>
    </source>
</evidence>
<dbReference type="InterPro" id="IPR007197">
    <property type="entry name" value="rSAM"/>
</dbReference>
<dbReference type="STRING" id="84035.SAMN05660742_12453"/>
<keyword evidence="2 5" id="KW-0479">Metal-binding</keyword>
<evidence type="ECO:0000256" key="3">
    <source>
        <dbReference type="ARBA" id="ARBA00023004"/>
    </source>
</evidence>
<accession>A0A1H7CRJ2</accession>